<proteinExistence type="inferred from homology"/>
<comment type="function">
    <text evidence="1">Histone-like DNA-binding protein which is capable of wrapping DNA to stabilize it, and thus to prevent its denaturation under extreme environmental conditions.</text>
</comment>
<evidence type="ECO:0000256" key="7">
    <source>
        <dbReference type="SAM" id="MobiDB-lite"/>
    </source>
</evidence>
<dbReference type="OrthoDB" id="9799835at2"/>
<dbReference type="AlphaFoldDB" id="A0A4R6TYH8"/>
<dbReference type="PRINTS" id="PR01727">
    <property type="entry name" value="DNABINDINGHU"/>
</dbReference>
<accession>A0A4R6TYH8</accession>
<dbReference type="GO" id="GO:0030261">
    <property type="term" value="P:chromosome condensation"/>
    <property type="evidence" value="ECO:0007669"/>
    <property type="project" value="UniProtKB-KW"/>
</dbReference>
<dbReference type="RefSeq" id="WP_101497029.1">
    <property type="nucleotide sequence ID" value="NZ_LNJZ01000008.1"/>
</dbReference>
<evidence type="ECO:0000256" key="3">
    <source>
        <dbReference type="ARBA" id="ARBA00011870"/>
    </source>
</evidence>
<evidence type="ECO:0000256" key="4">
    <source>
        <dbReference type="ARBA" id="ARBA00023067"/>
    </source>
</evidence>
<evidence type="ECO:0000313" key="8">
    <source>
        <dbReference type="EMBL" id="TDQ37089.1"/>
    </source>
</evidence>
<organism evidence="8 9">
    <name type="scientific">Thiopseudomonas denitrificans</name>
    <dbReference type="NCBI Taxonomy" id="1501432"/>
    <lineage>
        <taxon>Bacteria</taxon>
        <taxon>Pseudomonadati</taxon>
        <taxon>Pseudomonadota</taxon>
        <taxon>Gammaproteobacteria</taxon>
        <taxon>Pseudomonadales</taxon>
        <taxon>Pseudomonadaceae</taxon>
        <taxon>Thiopseudomonas</taxon>
    </lineage>
</organism>
<comment type="caution">
    <text evidence="8">The sequence shown here is derived from an EMBL/GenBank/DDBJ whole genome shotgun (WGS) entry which is preliminary data.</text>
</comment>
<sequence length="92" mass="9880">MRKAELVAAVAATTGLGRTQAGHVLNIVLDEIMFALERGETVSLPGFGSFSRRHRAGRTGRNPQTGEEMQIAAGYAVVFRPGKQLKDAVVQD</sequence>
<comment type="similarity">
    <text evidence="2 6">Belongs to the bacterial histone-like protein family.</text>
</comment>
<dbReference type="Gene3D" id="4.10.520.10">
    <property type="entry name" value="IHF-like DNA-binding proteins"/>
    <property type="match status" value="1"/>
</dbReference>
<evidence type="ECO:0000256" key="5">
    <source>
        <dbReference type="ARBA" id="ARBA00023125"/>
    </source>
</evidence>
<comment type="subunit">
    <text evidence="3">Heterodimer of an alpha and a beta chain.</text>
</comment>
<gene>
    <name evidence="8" type="ORF">DFQ45_10989</name>
</gene>
<evidence type="ECO:0000313" key="9">
    <source>
        <dbReference type="Proteomes" id="UP000294575"/>
    </source>
</evidence>
<dbReference type="SUPFAM" id="SSF47729">
    <property type="entry name" value="IHF-like DNA-binding proteins"/>
    <property type="match status" value="1"/>
</dbReference>
<dbReference type="GO" id="GO:0003677">
    <property type="term" value="F:DNA binding"/>
    <property type="evidence" value="ECO:0007669"/>
    <property type="project" value="UniProtKB-KW"/>
</dbReference>
<feature type="region of interest" description="Disordered" evidence="7">
    <location>
        <begin position="47"/>
        <end position="67"/>
    </location>
</feature>
<dbReference type="Pfam" id="PF00216">
    <property type="entry name" value="Bac_DNA_binding"/>
    <property type="match status" value="1"/>
</dbReference>
<dbReference type="SMART" id="SM00411">
    <property type="entry name" value="BHL"/>
    <property type="match status" value="1"/>
</dbReference>
<dbReference type="GO" id="GO:0005829">
    <property type="term" value="C:cytosol"/>
    <property type="evidence" value="ECO:0007669"/>
    <property type="project" value="TreeGrafter"/>
</dbReference>
<dbReference type="InterPro" id="IPR020816">
    <property type="entry name" value="Histone-like_DNA-bd_CS"/>
</dbReference>
<evidence type="ECO:0000256" key="6">
    <source>
        <dbReference type="RuleBase" id="RU003939"/>
    </source>
</evidence>
<dbReference type="CDD" id="cd13831">
    <property type="entry name" value="HU"/>
    <property type="match status" value="1"/>
</dbReference>
<name>A0A4R6TYH8_9GAMM</name>
<dbReference type="PANTHER" id="PTHR33175">
    <property type="entry name" value="DNA-BINDING PROTEIN HU"/>
    <property type="match status" value="1"/>
</dbReference>
<evidence type="ECO:0000256" key="2">
    <source>
        <dbReference type="ARBA" id="ARBA00010529"/>
    </source>
</evidence>
<keyword evidence="9" id="KW-1185">Reference proteome</keyword>
<reference evidence="8 9" key="1">
    <citation type="submission" date="2019-03" db="EMBL/GenBank/DDBJ databases">
        <title>Genomic Encyclopedia of Type Strains, Phase IV (KMG-IV): sequencing the most valuable type-strain genomes for metagenomic binning, comparative biology and taxonomic classification.</title>
        <authorList>
            <person name="Goeker M."/>
        </authorList>
    </citation>
    <scope>NUCLEOTIDE SEQUENCE [LARGE SCALE GENOMIC DNA]</scope>
    <source>
        <strain evidence="8 9">DSM 28679</strain>
    </source>
</reference>
<dbReference type="InterPro" id="IPR000119">
    <property type="entry name" value="Hist_DNA-bd"/>
</dbReference>
<dbReference type="InterPro" id="IPR010992">
    <property type="entry name" value="IHF-like_DNA-bd_dom_sf"/>
</dbReference>
<protein>
    <submittedName>
        <fullName evidence="8">Nucleoid protein HU alpha subunit</fullName>
    </submittedName>
</protein>
<evidence type="ECO:0000256" key="1">
    <source>
        <dbReference type="ARBA" id="ARBA00003819"/>
    </source>
</evidence>
<dbReference type="PROSITE" id="PS00045">
    <property type="entry name" value="HISTONE_LIKE"/>
    <property type="match status" value="1"/>
</dbReference>
<dbReference type="EMBL" id="SNYK01000009">
    <property type="protein sequence ID" value="TDQ37089.1"/>
    <property type="molecule type" value="Genomic_DNA"/>
</dbReference>
<dbReference type="PANTHER" id="PTHR33175:SF3">
    <property type="entry name" value="DNA-BINDING PROTEIN HU-BETA"/>
    <property type="match status" value="1"/>
</dbReference>
<keyword evidence="4" id="KW-0226">DNA condensation</keyword>
<keyword evidence="5" id="KW-0238">DNA-binding</keyword>
<dbReference type="GO" id="GO:0030527">
    <property type="term" value="F:structural constituent of chromatin"/>
    <property type="evidence" value="ECO:0007669"/>
    <property type="project" value="InterPro"/>
</dbReference>
<dbReference type="Proteomes" id="UP000294575">
    <property type="component" value="Unassembled WGS sequence"/>
</dbReference>